<dbReference type="PANTHER" id="PTHR45649:SF1">
    <property type="entry name" value="TRANSPORTER, PUTATIVE (EUROFUNG)-RELATED"/>
    <property type="match status" value="1"/>
</dbReference>
<feature type="transmembrane region" description="Helical" evidence="6">
    <location>
        <begin position="25"/>
        <end position="46"/>
    </location>
</feature>
<dbReference type="Proteomes" id="UP000799536">
    <property type="component" value="Unassembled WGS sequence"/>
</dbReference>
<name>A0A9P4JUJ6_9PLEO</name>
<protein>
    <recommendedName>
        <fullName evidence="9">Amino acid transporter</fullName>
    </recommendedName>
</protein>
<feature type="transmembrane region" description="Helical" evidence="6">
    <location>
        <begin position="285"/>
        <end position="305"/>
    </location>
</feature>
<organism evidence="7 8">
    <name type="scientific">Delitschia confertaspora ATCC 74209</name>
    <dbReference type="NCBI Taxonomy" id="1513339"/>
    <lineage>
        <taxon>Eukaryota</taxon>
        <taxon>Fungi</taxon>
        <taxon>Dikarya</taxon>
        <taxon>Ascomycota</taxon>
        <taxon>Pezizomycotina</taxon>
        <taxon>Dothideomycetes</taxon>
        <taxon>Pleosporomycetidae</taxon>
        <taxon>Pleosporales</taxon>
        <taxon>Delitschiaceae</taxon>
        <taxon>Delitschia</taxon>
    </lineage>
</organism>
<accession>A0A9P4JUJ6</accession>
<keyword evidence="8" id="KW-1185">Reference proteome</keyword>
<keyword evidence="4 6" id="KW-1133">Transmembrane helix</keyword>
<feature type="transmembrane region" description="Helical" evidence="6">
    <location>
        <begin position="370"/>
        <end position="388"/>
    </location>
</feature>
<dbReference type="GO" id="GO:0016020">
    <property type="term" value="C:membrane"/>
    <property type="evidence" value="ECO:0007669"/>
    <property type="project" value="UniProtKB-SubCell"/>
</dbReference>
<dbReference type="Gene3D" id="1.20.1740.10">
    <property type="entry name" value="Amino acid/polyamine transporter I"/>
    <property type="match status" value="2"/>
</dbReference>
<evidence type="ECO:0000256" key="3">
    <source>
        <dbReference type="ARBA" id="ARBA00022692"/>
    </source>
</evidence>
<keyword evidence="2" id="KW-0813">Transport</keyword>
<dbReference type="EMBL" id="ML993923">
    <property type="protein sequence ID" value="KAF2202813.1"/>
    <property type="molecule type" value="Genomic_DNA"/>
</dbReference>
<feature type="transmembrane region" description="Helical" evidence="6">
    <location>
        <begin position="137"/>
        <end position="156"/>
    </location>
</feature>
<evidence type="ECO:0008006" key="9">
    <source>
        <dbReference type="Google" id="ProtNLM"/>
    </source>
</evidence>
<comment type="caution">
    <text evidence="7">The sequence shown here is derived from an EMBL/GenBank/DDBJ whole genome shotgun (WGS) entry which is preliminary data.</text>
</comment>
<evidence type="ECO:0000256" key="1">
    <source>
        <dbReference type="ARBA" id="ARBA00004141"/>
    </source>
</evidence>
<evidence type="ECO:0000256" key="6">
    <source>
        <dbReference type="SAM" id="Phobius"/>
    </source>
</evidence>
<feature type="transmembrane region" description="Helical" evidence="6">
    <location>
        <begin position="237"/>
        <end position="265"/>
    </location>
</feature>
<keyword evidence="5 6" id="KW-0472">Membrane</keyword>
<feature type="transmembrane region" description="Helical" evidence="6">
    <location>
        <begin position="168"/>
        <end position="192"/>
    </location>
</feature>
<proteinExistence type="predicted"/>
<dbReference type="AlphaFoldDB" id="A0A9P4JUJ6"/>
<sequence length="441" mass="49005">MPVNSCRANYLSDDEQLRRLGKQPLFNRSFCFMSILGFSCSALLSWEGILVTSILGLLNGGPVGVFWGYLVNWIGAMSVYAAMAELTSMAPVTGGQYHWVAMLAPKSCSKFLAYLTAWFTTIAWQAMAVSVGYLTATLLQGIVAFFVFLISVVYFAPHNSPEFFFKTFLNAGGWSSQCLSCLVGFPTLAISLGGADCAVHMAEEIYDMAAVLEAADIMLYPFLRSPFPFSSQGLVPLPWHCIILVLSVSSSVGVYASASCMLWSFSRDRGLPFDRRLVKLAKNQVPVMVILTTLTITILLSFIVLDSSIALSVPLSLIIAALYSSYLLVCTLLLWLCVISAFQPHLCEADIINSGRLTWGTWRVPEPLGTINNVLDCLYSIFLLFWSFWSQTTPTKPNSFNWSVLVFGTTVVFSVLWYVLRARYYFKGPIREVWKLKDPED</sequence>
<dbReference type="PANTHER" id="PTHR45649">
    <property type="entry name" value="AMINO-ACID PERMEASE BAT1"/>
    <property type="match status" value="1"/>
</dbReference>
<evidence type="ECO:0000313" key="8">
    <source>
        <dbReference type="Proteomes" id="UP000799536"/>
    </source>
</evidence>
<evidence type="ECO:0000313" key="7">
    <source>
        <dbReference type="EMBL" id="KAF2202813.1"/>
    </source>
</evidence>
<evidence type="ECO:0000256" key="5">
    <source>
        <dbReference type="ARBA" id="ARBA00023136"/>
    </source>
</evidence>
<keyword evidence="3 6" id="KW-0812">Transmembrane</keyword>
<feature type="transmembrane region" description="Helical" evidence="6">
    <location>
        <begin position="111"/>
        <end position="131"/>
    </location>
</feature>
<dbReference type="InterPro" id="IPR002293">
    <property type="entry name" value="AA/rel_permease1"/>
</dbReference>
<feature type="transmembrane region" description="Helical" evidence="6">
    <location>
        <begin position="317"/>
        <end position="342"/>
    </location>
</feature>
<evidence type="ECO:0000256" key="4">
    <source>
        <dbReference type="ARBA" id="ARBA00022989"/>
    </source>
</evidence>
<gene>
    <name evidence="7" type="ORF">GQ43DRAFT_500954</name>
</gene>
<dbReference type="PIRSF" id="PIRSF006060">
    <property type="entry name" value="AA_transporter"/>
    <property type="match status" value="1"/>
</dbReference>
<feature type="transmembrane region" description="Helical" evidence="6">
    <location>
        <begin position="400"/>
        <end position="420"/>
    </location>
</feature>
<reference evidence="7" key="1">
    <citation type="journal article" date="2020" name="Stud. Mycol.">
        <title>101 Dothideomycetes genomes: a test case for predicting lifestyles and emergence of pathogens.</title>
        <authorList>
            <person name="Haridas S."/>
            <person name="Albert R."/>
            <person name="Binder M."/>
            <person name="Bloem J."/>
            <person name="Labutti K."/>
            <person name="Salamov A."/>
            <person name="Andreopoulos B."/>
            <person name="Baker S."/>
            <person name="Barry K."/>
            <person name="Bills G."/>
            <person name="Bluhm B."/>
            <person name="Cannon C."/>
            <person name="Castanera R."/>
            <person name="Culley D."/>
            <person name="Daum C."/>
            <person name="Ezra D."/>
            <person name="Gonzalez J."/>
            <person name="Henrissat B."/>
            <person name="Kuo A."/>
            <person name="Liang C."/>
            <person name="Lipzen A."/>
            <person name="Lutzoni F."/>
            <person name="Magnuson J."/>
            <person name="Mondo S."/>
            <person name="Nolan M."/>
            <person name="Ohm R."/>
            <person name="Pangilinan J."/>
            <person name="Park H.-J."/>
            <person name="Ramirez L."/>
            <person name="Alfaro M."/>
            <person name="Sun H."/>
            <person name="Tritt A."/>
            <person name="Yoshinaga Y."/>
            <person name="Zwiers L.-H."/>
            <person name="Turgeon B."/>
            <person name="Goodwin S."/>
            <person name="Spatafora J."/>
            <person name="Crous P."/>
            <person name="Grigoriev I."/>
        </authorList>
    </citation>
    <scope>NUCLEOTIDE SEQUENCE</scope>
    <source>
        <strain evidence="7">ATCC 74209</strain>
    </source>
</reference>
<dbReference type="OrthoDB" id="3257095at2759"/>
<dbReference type="Pfam" id="PF13520">
    <property type="entry name" value="AA_permease_2"/>
    <property type="match status" value="2"/>
</dbReference>
<evidence type="ECO:0000256" key="2">
    <source>
        <dbReference type="ARBA" id="ARBA00022448"/>
    </source>
</evidence>
<comment type="subcellular location">
    <subcellularLocation>
        <location evidence="1">Membrane</location>
        <topology evidence="1">Multi-pass membrane protein</topology>
    </subcellularLocation>
</comment>
<dbReference type="GO" id="GO:0022857">
    <property type="term" value="F:transmembrane transporter activity"/>
    <property type="evidence" value="ECO:0007669"/>
    <property type="project" value="InterPro"/>
</dbReference>